<dbReference type="Gene3D" id="1.10.260.40">
    <property type="entry name" value="lambda repressor-like DNA-binding domains"/>
    <property type="match status" value="1"/>
</dbReference>
<evidence type="ECO:0000259" key="2">
    <source>
        <dbReference type="PROSITE" id="PS50943"/>
    </source>
</evidence>
<dbReference type="Pfam" id="PF06114">
    <property type="entry name" value="Peptidase_M78"/>
    <property type="match status" value="1"/>
</dbReference>
<dbReference type="PROSITE" id="PS50943">
    <property type="entry name" value="HTH_CROC1"/>
    <property type="match status" value="1"/>
</dbReference>
<sequence length="359" mass="41419">MNNQFTPDYAISPGEILEEELELRSMTQRELSEKTGLSLKHISQIINAKTSITPNTALLFERVLGMPARYWLNLEMLYQEALVRIADKEKLKSHAEWFQKFPNAILQKLGFTQKYTEVSDKVDNLLRFFGIGSPDDYEVVWREIGVQYRQNVRSRICPYSSSAWLRAGEIQAHKINCAPYSQDDFKQALEEIKQFTQETDPKIFVPKLVETCSKTGVAVVFVPCFPNTGISGATRWLSPDKAIIQLSLRYKTNDHLWFTFFHEAGHILLHGKKSLHLEYNKPSISIDEEAEANEFAQKQLIPRTVWRQIVEKKMFTEAHIRAIAKELGIAEGIIVGQLQHHGLIPYQALNHLKVRYTWE</sequence>
<dbReference type="Pfam" id="PF01381">
    <property type="entry name" value="HTH_3"/>
    <property type="match status" value="1"/>
</dbReference>
<dbReference type="InterPro" id="IPR010982">
    <property type="entry name" value="Lambda_DNA-bd_dom_sf"/>
</dbReference>
<dbReference type="RefSeq" id="WP_075604575.1">
    <property type="nucleotide sequence ID" value="NZ_CP121769.1"/>
</dbReference>
<dbReference type="Proteomes" id="UP001222296">
    <property type="component" value="Chromosome"/>
</dbReference>
<reference evidence="3" key="1">
    <citation type="submission" date="2023-04" db="EMBL/GenBank/DDBJ databases">
        <title>Molecular characterization of the Integrative and Conjugative elements harboring multidrug-resistance gene from Glaesserella (Haemophilus) parasuis.</title>
        <authorList>
            <person name="Che Y."/>
            <person name="Zhou L."/>
        </authorList>
    </citation>
    <scope>NUCLEOTIDE SEQUENCE</scope>
    <source>
        <strain evidence="3">Z44</strain>
    </source>
</reference>
<proteinExistence type="inferred from homology"/>
<feature type="domain" description="HTH cro/C1-type" evidence="2">
    <location>
        <begin position="17"/>
        <end position="71"/>
    </location>
</feature>
<protein>
    <submittedName>
        <fullName evidence="3">HigA family addiction module antitoxin</fullName>
    </submittedName>
</protein>
<organism evidence="3 4">
    <name type="scientific">Glaesserella parasuis</name>
    <name type="common">Haemophilus parasuis</name>
    <dbReference type="NCBI Taxonomy" id="738"/>
    <lineage>
        <taxon>Bacteria</taxon>
        <taxon>Pseudomonadati</taxon>
        <taxon>Pseudomonadota</taxon>
        <taxon>Gammaproteobacteria</taxon>
        <taxon>Pasteurellales</taxon>
        <taxon>Pasteurellaceae</taxon>
        <taxon>Glaesserella</taxon>
    </lineage>
</organism>
<dbReference type="AlphaFoldDB" id="A0AAJ6ABC3"/>
<dbReference type="InterPro" id="IPR052345">
    <property type="entry name" value="Rad_response_metalloprotease"/>
</dbReference>
<accession>A0AAJ6ABC3</accession>
<dbReference type="InterPro" id="IPR001387">
    <property type="entry name" value="Cro/C1-type_HTH"/>
</dbReference>
<gene>
    <name evidence="3" type="ORF">QBL01_06890</name>
</gene>
<dbReference type="InterPro" id="IPR010359">
    <property type="entry name" value="IrrE_HExxH"/>
</dbReference>
<dbReference type="PANTHER" id="PTHR43236">
    <property type="entry name" value="ANTITOXIN HIGA1"/>
    <property type="match status" value="1"/>
</dbReference>
<evidence type="ECO:0000313" key="3">
    <source>
        <dbReference type="EMBL" id="WGE08986.1"/>
    </source>
</evidence>
<dbReference type="InterPro" id="IPR013430">
    <property type="entry name" value="Toxin_antidote_HigA"/>
</dbReference>
<dbReference type="EMBL" id="CP121769">
    <property type="protein sequence ID" value="WGE08986.1"/>
    <property type="molecule type" value="Genomic_DNA"/>
</dbReference>
<dbReference type="NCBIfam" id="TIGR02607">
    <property type="entry name" value="antidote_HigA"/>
    <property type="match status" value="1"/>
</dbReference>
<evidence type="ECO:0000313" key="4">
    <source>
        <dbReference type="Proteomes" id="UP001222296"/>
    </source>
</evidence>
<dbReference type="CDD" id="cd00093">
    <property type="entry name" value="HTH_XRE"/>
    <property type="match status" value="1"/>
</dbReference>
<dbReference type="SMART" id="SM00530">
    <property type="entry name" value="HTH_XRE"/>
    <property type="match status" value="1"/>
</dbReference>
<dbReference type="PANTHER" id="PTHR43236:SF1">
    <property type="entry name" value="BLL7220 PROTEIN"/>
    <property type="match status" value="1"/>
</dbReference>
<comment type="similarity">
    <text evidence="1">Belongs to the short-chain fatty acyl-CoA assimilation regulator (ScfR) family.</text>
</comment>
<dbReference type="Gene3D" id="1.10.10.2910">
    <property type="match status" value="1"/>
</dbReference>
<dbReference type="GO" id="GO:0003677">
    <property type="term" value="F:DNA binding"/>
    <property type="evidence" value="ECO:0007669"/>
    <property type="project" value="InterPro"/>
</dbReference>
<evidence type="ECO:0000256" key="1">
    <source>
        <dbReference type="ARBA" id="ARBA00007227"/>
    </source>
</evidence>
<dbReference type="SUPFAM" id="SSF47413">
    <property type="entry name" value="lambda repressor-like DNA-binding domains"/>
    <property type="match status" value="1"/>
</dbReference>
<name>A0AAJ6ABC3_GLAPU</name>